<dbReference type="GO" id="GO:0043277">
    <property type="term" value="P:apoptotic cell clearance"/>
    <property type="evidence" value="ECO:0007669"/>
    <property type="project" value="TreeGrafter"/>
</dbReference>
<name>A0AA88P5P8_9TELE</name>
<evidence type="ECO:0000256" key="1">
    <source>
        <dbReference type="ARBA" id="ARBA00004479"/>
    </source>
</evidence>
<dbReference type="PROSITE" id="PS50835">
    <property type="entry name" value="IG_LIKE"/>
    <property type="match status" value="2"/>
</dbReference>
<feature type="domain" description="Ig-like" evidence="11">
    <location>
        <begin position="228"/>
        <end position="310"/>
    </location>
</feature>
<dbReference type="Pfam" id="PF07686">
    <property type="entry name" value="V-set"/>
    <property type="match status" value="2"/>
</dbReference>
<dbReference type="Gene3D" id="2.60.40.10">
    <property type="entry name" value="Immunoglobulins"/>
    <property type="match status" value="2"/>
</dbReference>
<dbReference type="InterPro" id="IPR013106">
    <property type="entry name" value="Ig_V-set"/>
</dbReference>
<dbReference type="GO" id="GO:0001786">
    <property type="term" value="F:phosphatidylserine binding"/>
    <property type="evidence" value="ECO:0007669"/>
    <property type="project" value="TreeGrafter"/>
</dbReference>
<dbReference type="AlphaFoldDB" id="A0AA88P5P8"/>
<proteinExistence type="inferred from homology"/>
<evidence type="ECO:0000256" key="5">
    <source>
        <dbReference type="ARBA" id="ARBA00023136"/>
    </source>
</evidence>
<dbReference type="InterPro" id="IPR036179">
    <property type="entry name" value="Ig-like_dom_sf"/>
</dbReference>
<dbReference type="InterPro" id="IPR003599">
    <property type="entry name" value="Ig_sub"/>
</dbReference>
<keyword evidence="5 10" id="KW-0472">Membrane</keyword>
<evidence type="ECO:0000256" key="4">
    <source>
        <dbReference type="ARBA" id="ARBA00022989"/>
    </source>
</evidence>
<keyword evidence="4 10" id="KW-1133">Transmembrane helix</keyword>
<dbReference type="SMART" id="SM00409">
    <property type="entry name" value="IG"/>
    <property type="match status" value="2"/>
</dbReference>
<reference evidence="12" key="1">
    <citation type="submission" date="2023-08" db="EMBL/GenBank/DDBJ databases">
        <title>Chromosome-level Genome Assembly of mud carp (Cirrhinus molitorella).</title>
        <authorList>
            <person name="Liu H."/>
        </authorList>
    </citation>
    <scope>NUCLEOTIDE SEQUENCE</scope>
    <source>
        <strain evidence="12">Prfri</strain>
        <tissue evidence="12">Muscle</tissue>
    </source>
</reference>
<evidence type="ECO:0000259" key="11">
    <source>
        <dbReference type="PROSITE" id="PS50835"/>
    </source>
</evidence>
<evidence type="ECO:0000256" key="2">
    <source>
        <dbReference type="ARBA" id="ARBA00022692"/>
    </source>
</evidence>
<evidence type="ECO:0000256" key="7">
    <source>
        <dbReference type="ARBA" id="ARBA00023180"/>
    </source>
</evidence>
<dbReference type="Proteomes" id="UP001187343">
    <property type="component" value="Unassembled WGS sequence"/>
</dbReference>
<keyword evidence="13" id="KW-1185">Reference proteome</keyword>
<comment type="caution">
    <text evidence="12">The sequence shown here is derived from an EMBL/GenBank/DDBJ whole genome shotgun (WGS) entry which is preliminary data.</text>
</comment>
<evidence type="ECO:0000313" key="12">
    <source>
        <dbReference type="EMBL" id="KAK2872850.1"/>
    </source>
</evidence>
<dbReference type="SUPFAM" id="SSF48726">
    <property type="entry name" value="Immunoglobulin"/>
    <property type="match status" value="2"/>
</dbReference>
<keyword evidence="7" id="KW-0325">Glycoprotein</keyword>
<keyword evidence="3" id="KW-0732">Signal</keyword>
<keyword evidence="6" id="KW-1015">Disulfide bond</keyword>
<sequence length="487" mass="54423">MGTETIAKAFNAKKPCSESSKLVVGQVGDRVTLPCKYDINTNGLLNVCWGRHQSWFSCENTVISSDGLQVTYRESNRFSLTSGLERGDVSLTIKAAQKKDAGMYVCRIEVPGLFNDISYNVYLFISNGLDPKRVISETQLVPTTANQEKQVYYVSDPTTLITELNIISEKTAADATDIYMDEAVAVVQTERERNLLIMTDLHSWLFASWILCYLTVSQCRDVIVQSFEGESVILPCKYDRKYHGKCEICWMTGDIPNMGCGTEIIGTDGDNVVRAKSDRYQLAGEIQHGDVSLKILNIEKTDSGKYGCRIHVPGLFNDEMYYVHLIVNDALIPTWETTTSTSEHETTGVFSTAVTEVETNTTQESSSFVSSTNAPERSTTELWLSDTTYEEFSFDHRESSSEKNKESANASAVIVPVLLLLLSLIVIAVILILKNKKKTRAVVDITQNSDNSVIYSNSGSSVGLYNREMAVENVYQIQTENEYEQWH</sequence>
<evidence type="ECO:0000256" key="9">
    <source>
        <dbReference type="ARBA" id="ARBA00038203"/>
    </source>
</evidence>
<evidence type="ECO:0000256" key="10">
    <source>
        <dbReference type="SAM" id="Phobius"/>
    </source>
</evidence>
<feature type="domain" description="Ig-like" evidence="11">
    <location>
        <begin position="28"/>
        <end position="109"/>
    </location>
</feature>
<dbReference type="EMBL" id="JAUYZG010000022">
    <property type="protein sequence ID" value="KAK2872850.1"/>
    <property type="molecule type" value="Genomic_DNA"/>
</dbReference>
<protein>
    <recommendedName>
        <fullName evidence="11">Ig-like domain-containing protein</fullName>
    </recommendedName>
</protein>
<comment type="similarity">
    <text evidence="9">Belongs to the immunoglobulin superfamily. TIM family.</text>
</comment>
<gene>
    <name evidence="12" type="ORF">Q8A67_022747</name>
</gene>
<dbReference type="GO" id="GO:0016020">
    <property type="term" value="C:membrane"/>
    <property type="evidence" value="ECO:0007669"/>
    <property type="project" value="UniProtKB-SubCell"/>
</dbReference>
<dbReference type="PANTHER" id="PTHR46608:SF3">
    <property type="entry name" value="T-CELL IMMUNOGLOBULIN AND MUCIN DOMAIN-CONTAINING PROTEIN 4"/>
    <property type="match status" value="1"/>
</dbReference>
<organism evidence="12 13">
    <name type="scientific">Cirrhinus molitorella</name>
    <name type="common">mud carp</name>
    <dbReference type="NCBI Taxonomy" id="172907"/>
    <lineage>
        <taxon>Eukaryota</taxon>
        <taxon>Metazoa</taxon>
        <taxon>Chordata</taxon>
        <taxon>Craniata</taxon>
        <taxon>Vertebrata</taxon>
        <taxon>Euteleostomi</taxon>
        <taxon>Actinopterygii</taxon>
        <taxon>Neopterygii</taxon>
        <taxon>Teleostei</taxon>
        <taxon>Ostariophysi</taxon>
        <taxon>Cypriniformes</taxon>
        <taxon>Cyprinidae</taxon>
        <taxon>Labeoninae</taxon>
        <taxon>Labeonini</taxon>
        <taxon>Cirrhinus</taxon>
    </lineage>
</organism>
<keyword evidence="2 10" id="KW-0812">Transmembrane</keyword>
<evidence type="ECO:0000313" key="13">
    <source>
        <dbReference type="Proteomes" id="UP001187343"/>
    </source>
</evidence>
<dbReference type="InterPro" id="IPR007110">
    <property type="entry name" value="Ig-like_dom"/>
</dbReference>
<feature type="transmembrane region" description="Helical" evidence="10">
    <location>
        <begin position="413"/>
        <end position="433"/>
    </location>
</feature>
<accession>A0AA88P5P8</accession>
<evidence type="ECO:0000256" key="3">
    <source>
        <dbReference type="ARBA" id="ARBA00022729"/>
    </source>
</evidence>
<dbReference type="FunFam" id="2.60.40.10:FF:000774">
    <property type="entry name" value="Hepatitis A virus cellular receptor 1"/>
    <property type="match status" value="2"/>
</dbReference>
<evidence type="ECO:0000256" key="6">
    <source>
        <dbReference type="ARBA" id="ARBA00023157"/>
    </source>
</evidence>
<dbReference type="InterPro" id="IPR013783">
    <property type="entry name" value="Ig-like_fold"/>
</dbReference>
<keyword evidence="8" id="KW-0393">Immunoglobulin domain</keyword>
<evidence type="ECO:0000256" key="8">
    <source>
        <dbReference type="ARBA" id="ARBA00023319"/>
    </source>
</evidence>
<comment type="subcellular location">
    <subcellularLocation>
        <location evidence="1">Membrane</location>
        <topology evidence="1">Single-pass type I membrane protein</topology>
    </subcellularLocation>
</comment>
<dbReference type="GO" id="GO:0060097">
    <property type="term" value="P:cytoskeletal rearrangement involved in phagocytosis, engulfment"/>
    <property type="evidence" value="ECO:0007669"/>
    <property type="project" value="TreeGrafter"/>
</dbReference>
<dbReference type="PANTHER" id="PTHR46608">
    <property type="entry name" value="T-CELL IMMUNOGLOBULIN AND MUCIN DOMAIN-CONTAINING PROTEIN 4"/>
    <property type="match status" value="1"/>
</dbReference>